<evidence type="ECO:0000256" key="5">
    <source>
        <dbReference type="ARBA" id="ARBA00022787"/>
    </source>
</evidence>
<reference evidence="9" key="1">
    <citation type="submission" date="2015-12" db="EMBL/GenBank/DDBJ databases">
        <title>De novo transcriptome assembly of four potential Pierce s Disease insect vectors from Arizona vineyards.</title>
        <authorList>
            <person name="Tassone E.E."/>
        </authorList>
    </citation>
    <scope>NUCLEOTIDE SEQUENCE</scope>
</reference>
<evidence type="ECO:0000259" key="8">
    <source>
        <dbReference type="Pfam" id="PF01103"/>
    </source>
</evidence>
<evidence type="ECO:0000256" key="7">
    <source>
        <dbReference type="ARBA" id="ARBA00023136"/>
    </source>
</evidence>
<evidence type="ECO:0000256" key="2">
    <source>
        <dbReference type="ARBA" id="ARBA00010913"/>
    </source>
</evidence>
<dbReference type="Pfam" id="PF01103">
    <property type="entry name" value="Omp85"/>
    <property type="match status" value="1"/>
</dbReference>
<evidence type="ECO:0000256" key="3">
    <source>
        <dbReference type="ARBA" id="ARBA00022452"/>
    </source>
</evidence>
<evidence type="ECO:0000256" key="4">
    <source>
        <dbReference type="ARBA" id="ARBA00022692"/>
    </source>
</evidence>
<sequence length="453" mass="50055">MGTVHAKNIQSNYSEEDQRTLYLKGIKARVDRVHVDGLIRTKNDIVQECIKDVFTATNFDEVIRKSDNVRMKLDSLGCFQNIRIHIDTNKASETGYEVTFLVQELNRIKGSVNTMVGGNNEGSVVIGLKTPNLFGRGESIHGEYSYGSKKTQMFNVTYVKPLIPKLNATISTSVFQNEQEWSVSGYKLTNKGLLADLMFFSLQNLKHNLQWEGTLRDLTVGHRFASFEVREDAGSTLKSSLRHILTFDTRDTKIFPNSGYLAQLTTEFAGLGGNVGFLKNEGLIQSNIPLFSDIVLQGTLSGGVLTPSSSSDKKVIVCDNFFLGGPLSVRGFQVRGIGPVSDGSFVGAKTYWSGALHLFTPLPFRPGAGGLGELFRTHFFANAGNIVNLEKVSNTQDLFKRMTEETRLVYGVGLAIRFGQVARLELNYCFPVVFKDTDSVVKGVQFGAGIHFL</sequence>
<evidence type="ECO:0000256" key="6">
    <source>
        <dbReference type="ARBA" id="ARBA00023128"/>
    </source>
</evidence>
<evidence type="ECO:0000256" key="1">
    <source>
        <dbReference type="ARBA" id="ARBA00004374"/>
    </source>
</evidence>
<dbReference type="FunFam" id="2.40.160.50:FF:000002">
    <property type="entry name" value="sorting and assembly machinery component 50 homolog"/>
    <property type="match status" value="1"/>
</dbReference>
<keyword evidence="7" id="KW-0472">Membrane</keyword>
<dbReference type="AlphaFoldDB" id="A0A1B6D716"/>
<dbReference type="InterPro" id="IPR000184">
    <property type="entry name" value="Bac_surfAg_D15"/>
</dbReference>
<comment type="similarity">
    <text evidence="2">Belongs to the SAM50/omp85 family.</text>
</comment>
<evidence type="ECO:0000313" key="9">
    <source>
        <dbReference type="EMBL" id="JAS21355.1"/>
    </source>
</evidence>
<protein>
    <recommendedName>
        <fullName evidence="8">Bacterial surface antigen (D15) domain-containing protein</fullName>
    </recommendedName>
</protein>
<keyword evidence="4" id="KW-0812">Transmembrane</keyword>
<proteinExistence type="inferred from homology"/>
<feature type="domain" description="Bacterial surface antigen (D15)" evidence="8">
    <location>
        <begin position="132"/>
        <end position="452"/>
    </location>
</feature>
<dbReference type="EMBL" id="GEDC01015943">
    <property type="protein sequence ID" value="JAS21355.1"/>
    <property type="molecule type" value="Transcribed_RNA"/>
</dbReference>
<dbReference type="GO" id="GO:0005741">
    <property type="term" value="C:mitochondrial outer membrane"/>
    <property type="evidence" value="ECO:0007669"/>
    <property type="project" value="UniProtKB-SubCell"/>
</dbReference>
<dbReference type="PANTHER" id="PTHR12815:SF18">
    <property type="entry name" value="SORTING AND ASSEMBLY MACHINERY COMPONENT 50 HOMOLOG"/>
    <property type="match status" value="1"/>
</dbReference>
<accession>A0A1B6D716</accession>
<dbReference type="PANTHER" id="PTHR12815">
    <property type="entry name" value="SORTING AND ASSEMBLY MACHINERY SAMM50 PROTEIN FAMILY MEMBER"/>
    <property type="match status" value="1"/>
</dbReference>
<gene>
    <name evidence="9" type="ORF">g.8939</name>
</gene>
<dbReference type="GO" id="GO:0033108">
    <property type="term" value="P:mitochondrial respiratory chain complex assembly"/>
    <property type="evidence" value="ECO:0007669"/>
    <property type="project" value="TreeGrafter"/>
</dbReference>
<name>A0A1B6D716_9HEMI</name>
<dbReference type="GO" id="GO:0045040">
    <property type="term" value="P:protein insertion into mitochondrial outer membrane"/>
    <property type="evidence" value="ECO:0007669"/>
    <property type="project" value="TreeGrafter"/>
</dbReference>
<keyword evidence="5" id="KW-1000">Mitochondrion outer membrane</keyword>
<dbReference type="InterPro" id="IPR039910">
    <property type="entry name" value="D15-like"/>
</dbReference>
<keyword evidence="6" id="KW-0496">Mitochondrion</keyword>
<dbReference type="Gene3D" id="2.40.160.50">
    <property type="entry name" value="membrane protein fhac: a member of the omp85/tpsb transporter family"/>
    <property type="match status" value="1"/>
</dbReference>
<keyword evidence="3" id="KW-1134">Transmembrane beta strand</keyword>
<comment type="subcellular location">
    <subcellularLocation>
        <location evidence="1">Mitochondrion outer membrane</location>
        <topology evidence="1">Multi-pass membrane protein</topology>
    </subcellularLocation>
</comment>
<organism evidence="9">
    <name type="scientific">Clastoptera arizonana</name>
    <name type="common">Arizona spittle bug</name>
    <dbReference type="NCBI Taxonomy" id="38151"/>
    <lineage>
        <taxon>Eukaryota</taxon>
        <taxon>Metazoa</taxon>
        <taxon>Ecdysozoa</taxon>
        <taxon>Arthropoda</taxon>
        <taxon>Hexapoda</taxon>
        <taxon>Insecta</taxon>
        <taxon>Pterygota</taxon>
        <taxon>Neoptera</taxon>
        <taxon>Paraneoptera</taxon>
        <taxon>Hemiptera</taxon>
        <taxon>Auchenorrhyncha</taxon>
        <taxon>Cercopoidea</taxon>
        <taxon>Clastopteridae</taxon>
        <taxon>Clastoptera</taxon>
    </lineage>
</organism>